<evidence type="ECO:0000256" key="2">
    <source>
        <dbReference type="ARBA" id="ARBA00022692"/>
    </source>
</evidence>
<evidence type="ECO:0000259" key="7">
    <source>
        <dbReference type="PROSITE" id="PS51012"/>
    </source>
</evidence>
<sequence>MSILTDTVGDSWTLTKRALIHWQREPMTPVAGILFSFMFMLLFGFLFGGAMQVPGGGDYLDFVVPGILGMSMMFGLEATMLNVVQDKSAGLADRFRAMPMSRSAVVGGRAVADVLDSGLNLVALVGCGLLIGWRFDASPAEFAAALGLLVLLRMSMIWVGIFLGVMIDSPDATALVQILVFPLGFVSSVFVPTATMPDWLAPIADWNPLSATVAAVRELLASPGTGGDAWPVEHATLLAVGWPIVITFVFGVLAVRGYQRLGR</sequence>
<gene>
    <name evidence="8" type="ORF">L0C25_06915</name>
</gene>
<dbReference type="InterPro" id="IPR000412">
    <property type="entry name" value="ABC_2_transport"/>
</dbReference>
<feature type="transmembrane region" description="Helical" evidence="6">
    <location>
        <begin position="172"/>
        <end position="191"/>
    </location>
</feature>
<dbReference type="Proteomes" id="UP001164390">
    <property type="component" value="Chromosome"/>
</dbReference>
<comment type="similarity">
    <text evidence="6">Belongs to the ABC-2 integral membrane protein family.</text>
</comment>
<protein>
    <recommendedName>
        <fullName evidence="6">Transport permease protein</fullName>
    </recommendedName>
</protein>
<keyword evidence="6" id="KW-0813">Transport</keyword>
<feature type="transmembrane region" description="Helical" evidence="6">
    <location>
        <begin position="143"/>
        <end position="165"/>
    </location>
</feature>
<reference evidence="8" key="1">
    <citation type="submission" date="2022-01" db="EMBL/GenBank/DDBJ databases">
        <title>Nocardioidaceae gen. sp. A5X3R13.</title>
        <authorList>
            <person name="Lopez Marin M.A."/>
            <person name="Uhlik O."/>
        </authorList>
    </citation>
    <scope>NUCLEOTIDE SEQUENCE</scope>
    <source>
        <strain evidence="8">A5X3R13</strain>
    </source>
</reference>
<dbReference type="KEGG" id="sgrg:L0C25_06915"/>
<dbReference type="RefSeq" id="WP_271635721.1">
    <property type="nucleotide sequence ID" value="NZ_CP094970.1"/>
</dbReference>
<evidence type="ECO:0000313" key="9">
    <source>
        <dbReference type="Proteomes" id="UP001164390"/>
    </source>
</evidence>
<dbReference type="GO" id="GO:0043190">
    <property type="term" value="C:ATP-binding cassette (ABC) transporter complex"/>
    <property type="evidence" value="ECO:0007669"/>
    <property type="project" value="InterPro"/>
</dbReference>
<evidence type="ECO:0000256" key="5">
    <source>
        <dbReference type="ARBA" id="ARBA00023251"/>
    </source>
</evidence>
<keyword evidence="2 6" id="KW-0812">Transmembrane</keyword>
<comment type="subcellular location">
    <subcellularLocation>
        <location evidence="6">Cell membrane</location>
        <topology evidence="6">Multi-pass membrane protein</topology>
    </subcellularLocation>
    <subcellularLocation>
        <location evidence="1">Membrane</location>
        <topology evidence="1">Multi-pass membrane protein</topology>
    </subcellularLocation>
</comment>
<dbReference type="AlphaFoldDB" id="A0AA46TKW6"/>
<proteinExistence type="inferred from homology"/>
<keyword evidence="3 6" id="KW-1133">Transmembrane helix</keyword>
<keyword evidence="4 6" id="KW-0472">Membrane</keyword>
<feature type="transmembrane region" description="Helical" evidence="6">
    <location>
        <begin position="62"/>
        <end position="84"/>
    </location>
</feature>
<evidence type="ECO:0000256" key="6">
    <source>
        <dbReference type="RuleBase" id="RU361157"/>
    </source>
</evidence>
<feature type="domain" description="ABC transmembrane type-2" evidence="7">
    <location>
        <begin position="27"/>
        <end position="261"/>
    </location>
</feature>
<dbReference type="InterPro" id="IPR013525">
    <property type="entry name" value="ABC2_TM"/>
</dbReference>
<accession>A0AA46TKW6</accession>
<keyword evidence="6" id="KW-1003">Cell membrane</keyword>
<dbReference type="PANTHER" id="PTHR43229">
    <property type="entry name" value="NODULATION PROTEIN J"/>
    <property type="match status" value="1"/>
</dbReference>
<dbReference type="Pfam" id="PF01061">
    <property type="entry name" value="ABC2_membrane"/>
    <property type="match status" value="1"/>
</dbReference>
<feature type="transmembrane region" description="Helical" evidence="6">
    <location>
        <begin position="235"/>
        <end position="255"/>
    </location>
</feature>
<feature type="transmembrane region" description="Helical" evidence="6">
    <location>
        <begin position="30"/>
        <end position="50"/>
    </location>
</feature>
<dbReference type="PROSITE" id="PS51012">
    <property type="entry name" value="ABC_TM2"/>
    <property type="match status" value="1"/>
</dbReference>
<evidence type="ECO:0000256" key="3">
    <source>
        <dbReference type="ARBA" id="ARBA00022989"/>
    </source>
</evidence>
<keyword evidence="5" id="KW-0046">Antibiotic resistance</keyword>
<evidence type="ECO:0000313" key="8">
    <source>
        <dbReference type="EMBL" id="UYM06799.1"/>
    </source>
</evidence>
<dbReference type="PIRSF" id="PIRSF006648">
    <property type="entry name" value="DrrB"/>
    <property type="match status" value="1"/>
</dbReference>
<name>A0AA46TKW6_9ACTN</name>
<organism evidence="8 9">
    <name type="scientific">Solicola gregarius</name>
    <dbReference type="NCBI Taxonomy" id="2908642"/>
    <lineage>
        <taxon>Bacteria</taxon>
        <taxon>Bacillati</taxon>
        <taxon>Actinomycetota</taxon>
        <taxon>Actinomycetes</taxon>
        <taxon>Propionibacteriales</taxon>
        <taxon>Nocardioidaceae</taxon>
        <taxon>Solicola</taxon>
    </lineage>
</organism>
<dbReference type="GO" id="GO:0046677">
    <property type="term" value="P:response to antibiotic"/>
    <property type="evidence" value="ECO:0007669"/>
    <property type="project" value="UniProtKB-KW"/>
</dbReference>
<feature type="transmembrane region" description="Helical" evidence="6">
    <location>
        <begin position="105"/>
        <end position="131"/>
    </location>
</feature>
<keyword evidence="9" id="KW-1185">Reference proteome</keyword>
<evidence type="ECO:0000256" key="1">
    <source>
        <dbReference type="ARBA" id="ARBA00004141"/>
    </source>
</evidence>
<dbReference type="GO" id="GO:0140359">
    <property type="term" value="F:ABC-type transporter activity"/>
    <property type="evidence" value="ECO:0007669"/>
    <property type="project" value="InterPro"/>
</dbReference>
<dbReference type="InterPro" id="IPR051784">
    <property type="entry name" value="Nod_factor_ABC_transporter"/>
</dbReference>
<dbReference type="EMBL" id="CP094970">
    <property type="protein sequence ID" value="UYM06799.1"/>
    <property type="molecule type" value="Genomic_DNA"/>
</dbReference>
<dbReference type="PANTHER" id="PTHR43229:SF2">
    <property type="entry name" value="NODULATION PROTEIN J"/>
    <property type="match status" value="1"/>
</dbReference>
<dbReference type="InterPro" id="IPR047817">
    <property type="entry name" value="ABC2_TM_bact-type"/>
</dbReference>
<evidence type="ECO:0000256" key="4">
    <source>
        <dbReference type="ARBA" id="ARBA00023136"/>
    </source>
</evidence>